<evidence type="ECO:0000313" key="1">
    <source>
        <dbReference type="EMBL" id="KAJ8537936.1"/>
    </source>
</evidence>
<reference evidence="2" key="1">
    <citation type="journal article" date="2023" name="Proc. Natl. Acad. Sci. U.S.A.">
        <title>Genomic and structural basis for evolution of tropane alkaloid biosynthesis.</title>
        <authorList>
            <person name="Wanga Y.-J."/>
            <person name="Taina T."/>
            <person name="Yua J.-Y."/>
            <person name="Lia J."/>
            <person name="Xua B."/>
            <person name="Chenc J."/>
            <person name="D'Auriad J.C."/>
            <person name="Huanga J.-P."/>
            <person name="Huanga S.-X."/>
        </authorList>
    </citation>
    <scope>NUCLEOTIDE SEQUENCE [LARGE SCALE GENOMIC DNA]</scope>
    <source>
        <strain evidence="2">cv. KIB-2019</strain>
    </source>
</reference>
<keyword evidence="2" id="KW-1185">Reference proteome</keyword>
<evidence type="ECO:0000313" key="2">
    <source>
        <dbReference type="Proteomes" id="UP001152561"/>
    </source>
</evidence>
<dbReference type="Proteomes" id="UP001152561">
    <property type="component" value="Unassembled WGS sequence"/>
</dbReference>
<accession>A0A9Q1LL88</accession>
<comment type="caution">
    <text evidence="1">The sequence shown here is derived from an EMBL/GenBank/DDBJ whole genome shotgun (WGS) entry which is preliminary data.</text>
</comment>
<name>A0A9Q1LL88_9SOLA</name>
<dbReference type="EMBL" id="JAJAGQ010000017">
    <property type="protein sequence ID" value="KAJ8537936.1"/>
    <property type="molecule type" value="Genomic_DNA"/>
</dbReference>
<organism evidence="1 2">
    <name type="scientific">Anisodus acutangulus</name>
    <dbReference type="NCBI Taxonomy" id="402998"/>
    <lineage>
        <taxon>Eukaryota</taxon>
        <taxon>Viridiplantae</taxon>
        <taxon>Streptophyta</taxon>
        <taxon>Embryophyta</taxon>
        <taxon>Tracheophyta</taxon>
        <taxon>Spermatophyta</taxon>
        <taxon>Magnoliopsida</taxon>
        <taxon>eudicotyledons</taxon>
        <taxon>Gunneridae</taxon>
        <taxon>Pentapetalae</taxon>
        <taxon>asterids</taxon>
        <taxon>lamiids</taxon>
        <taxon>Solanales</taxon>
        <taxon>Solanaceae</taxon>
        <taxon>Solanoideae</taxon>
        <taxon>Hyoscyameae</taxon>
        <taxon>Anisodus</taxon>
    </lineage>
</organism>
<gene>
    <name evidence="1" type="ORF">K7X08_014476</name>
</gene>
<proteinExistence type="predicted"/>
<sequence>MAAATSKPLDFALTIVQAGADEAKITHAYLLKPKGELNPQAIQAYNDCKTEWKKLASGLKWSVKIAKQGKGYATDTSDYDLKINDDPQVVQLG</sequence>
<dbReference type="AlphaFoldDB" id="A0A9Q1LL88"/>
<dbReference type="OrthoDB" id="1289692at2759"/>
<protein>
    <submittedName>
        <fullName evidence="1">Uncharacterized protein</fullName>
    </submittedName>
</protein>